<protein>
    <submittedName>
        <fullName evidence="2">Uncharacterized protein</fullName>
    </submittedName>
</protein>
<dbReference type="AlphaFoldDB" id="A0A0E9WHX3"/>
<reference evidence="2" key="2">
    <citation type="journal article" date="2015" name="Fish Shellfish Immunol.">
        <title>Early steps in the European eel (Anguilla anguilla)-Vibrio vulnificus interaction in the gills: Role of the RtxA13 toxin.</title>
        <authorList>
            <person name="Callol A."/>
            <person name="Pajuelo D."/>
            <person name="Ebbesson L."/>
            <person name="Teles M."/>
            <person name="MacKenzie S."/>
            <person name="Amaro C."/>
        </authorList>
    </citation>
    <scope>NUCLEOTIDE SEQUENCE</scope>
</reference>
<name>A0A0E9WHX3_ANGAN</name>
<feature type="signal peptide" evidence="1">
    <location>
        <begin position="1"/>
        <end position="16"/>
    </location>
</feature>
<sequence length="36" mass="4202">MFLYIWLICAFDDVHSDAVWALMIRDVTCMLNNSHG</sequence>
<keyword evidence="1" id="KW-0732">Signal</keyword>
<evidence type="ECO:0000256" key="1">
    <source>
        <dbReference type="SAM" id="SignalP"/>
    </source>
</evidence>
<organism evidence="2">
    <name type="scientific">Anguilla anguilla</name>
    <name type="common">European freshwater eel</name>
    <name type="synonym">Muraena anguilla</name>
    <dbReference type="NCBI Taxonomy" id="7936"/>
    <lineage>
        <taxon>Eukaryota</taxon>
        <taxon>Metazoa</taxon>
        <taxon>Chordata</taxon>
        <taxon>Craniata</taxon>
        <taxon>Vertebrata</taxon>
        <taxon>Euteleostomi</taxon>
        <taxon>Actinopterygii</taxon>
        <taxon>Neopterygii</taxon>
        <taxon>Teleostei</taxon>
        <taxon>Anguilliformes</taxon>
        <taxon>Anguillidae</taxon>
        <taxon>Anguilla</taxon>
    </lineage>
</organism>
<proteinExistence type="predicted"/>
<feature type="chain" id="PRO_5002434824" evidence="1">
    <location>
        <begin position="17"/>
        <end position="36"/>
    </location>
</feature>
<reference evidence="2" key="1">
    <citation type="submission" date="2014-11" db="EMBL/GenBank/DDBJ databases">
        <authorList>
            <person name="Amaro Gonzalez C."/>
        </authorList>
    </citation>
    <scope>NUCLEOTIDE SEQUENCE</scope>
</reference>
<dbReference type="EMBL" id="GBXM01018706">
    <property type="protein sequence ID" value="JAH89871.1"/>
    <property type="molecule type" value="Transcribed_RNA"/>
</dbReference>
<evidence type="ECO:0000313" key="2">
    <source>
        <dbReference type="EMBL" id="JAH89871.1"/>
    </source>
</evidence>
<accession>A0A0E9WHX3</accession>